<evidence type="ECO:0000256" key="9">
    <source>
        <dbReference type="HAMAP-Rule" id="MF_00911"/>
    </source>
</evidence>
<evidence type="ECO:0000259" key="10">
    <source>
        <dbReference type="PROSITE" id="PS51779"/>
    </source>
</evidence>
<comment type="function">
    <text evidence="9">Essential cell division protein.</text>
</comment>
<dbReference type="InterPro" id="IPR034746">
    <property type="entry name" value="POTRA"/>
</dbReference>
<evidence type="ECO:0000256" key="6">
    <source>
        <dbReference type="ARBA" id="ARBA00022989"/>
    </source>
</evidence>
<keyword evidence="6 9" id="KW-1133">Transmembrane helix</keyword>
<keyword evidence="3" id="KW-0997">Cell inner membrane</keyword>
<dbReference type="InterPro" id="IPR026579">
    <property type="entry name" value="FtsQ"/>
</dbReference>
<proteinExistence type="inferred from homology"/>
<comment type="subcellular location">
    <subcellularLocation>
        <location evidence="9">Cell membrane</location>
        <topology evidence="9">Single-pass type II membrane protein</topology>
    </subcellularLocation>
    <subcellularLocation>
        <location evidence="1">Membrane</location>
    </subcellularLocation>
    <text evidence="9">Localizes to the division septum.</text>
</comment>
<dbReference type="InterPro" id="IPR013685">
    <property type="entry name" value="POTRA_FtsQ_type"/>
</dbReference>
<keyword evidence="5 9" id="KW-0812">Transmembrane</keyword>
<evidence type="ECO:0000313" key="12">
    <source>
        <dbReference type="Proteomes" id="UP000798046"/>
    </source>
</evidence>
<keyword evidence="7 9" id="KW-0472">Membrane</keyword>
<dbReference type="Gene3D" id="3.40.50.11690">
    <property type="entry name" value="Cell division protein FtsQ/DivIB"/>
    <property type="match status" value="1"/>
</dbReference>
<dbReference type="Pfam" id="PF03799">
    <property type="entry name" value="FtsQ_DivIB_C"/>
    <property type="match status" value="1"/>
</dbReference>
<protein>
    <recommendedName>
        <fullName evidence="9">Cell division protein FtsQ</fullName>
    </recommendedName>
</protein>
<evidence type="ECO:0000256" key="5">
    <source>
        <dbReference type="ARBA" id="ARBA00022692"/>
    </source>
</evidence>
<dbReference type="PROSITE" id="PS51779">
    <property type="entry name" value="POTRA"/>
    <property type="match status" value="1"/>
</dbReference>
<keyword evidence="4 9" id="KW-0132">Cell division</keyword>
<feature type="transmembrane region" description="Helical" evidence="9">
    <location>
        <begin position="38"/>
        <end position="59"/>
    </location>
</feature>
<dbReference type="PANTHER" id="PTHR35851:SF1">
    <property type="entry name" value="CELL DIVISION PROTEIN FTSQ"/>
    <property type="match status" value="1"/>
</dbReference>
<sequence>MRDFAASPYHRKKVAVNKVKIQRQPLDLKKYLRPLGKVTLGLSGAMLLCALFFGIYRAVSSATFFRLKNVEVSNSKRLTREEILAIAGAEPGGDLLRMNLKLMGEHLMRNPWIESVRIRRYLPDGLSIAVTEREPLAVVNMGFIYYLDTKGNVFKVLNQGDRLDYPVITGFSEEDLNTDPAGTREALKATCDLLTILREKGAFILADVSEIHYDKGYGFTMFTSSGALPVKIGSGDFAAKVDRFARIYRELMAQRATLHYIDLDYNDKIVVKKG</sequence>
<keyword evidence="12" id="KW-1185">Reference proteome</keyword>
<accession>A0ABQ6TQG8</accession>
<dbReference type="EMBL" id="VZRA01000001">
    <property type="protein sequence ID" value="KAB0671284.1"/>
    <property type="molecule type" value="Genomic_DNA"/>
</dbReference>
<comment type="similarity">
    <text evidence="9">Belongs to the FtsQ/DivIB family. FtsQ subfamily.</text>
</comment>
<evidence type="ECO:0000313" key="11">
    <source>
        <dbReference type="EMBL" id="KAB0671284.1"/>
    </source>
</evidence>
<feature type="domain" description="POTRA" evidence="10">
    <location>
        <begin position="65"/>
        <end position="133"/>
    </location>
</feature>
<keyword evidence="8 9" id="KW-0131">Cell cycle</keyword>
<gene>
    <name evidence="9" type="primary">ftsQ</name>
    <name evidence="11" type="ORF">F6V30_01470</name>
</gene>
<keyword evidence="2 9" id="KW-1003">Cell membrane</keyword>
<dbReference type="Gene3D" id="3.10.20.310">
    <property type="entry name" value="membrane protein fhac"/>
    <property type="match status" value="1"/>
</dbReference>
<evidence type="ECO:0000256" key="3">
    <source>
        <dbReference type="ARBA" id="ARBA00022519"/>
    </source>
</evidence>
<dbReference type="Pfam" id="PF08478">
    <property type="entry name" value="POTRA_1"/>
    <property type="match status" value="1"/>
</dbReference>
<dbReference type="RefSeq" id="WP_151154752.1">
    <property type="nucleotide sequence ID" value="NZ_VZRA01000001.1"/>
</dbReference>
<reference evidence="11 12" key="1">
    <citation type="journal article" date="2020" name="Microorganisms">
        <title>Description of Three Novel Members in the Family Geobacteraceae, Oryzomonas japonicum gen. nov., sp. nov., Oryzomonas sagensis sp. nov., and Oryzomonas ruber sp. nov.</title>
        <authorList>
            <person name="Xu Z."/>
            <person name="Masuda Y."/>
            <person name="Hayakawa C."/>
            <person name="Ushijima N."/>
            <person name="Kawano K."/>
            <person name="Shiratori Y."/>
            <person name="Senoo K."/>
            <person name="Itoh H."/>
        </authorList>
    </citation>
    <scope>NUCLEOTIDE SEQUENCE [LARGE SCALE GENOMIC DNA]</scope>
    <source>
        <strain evidence="11 12">Red100</strain>
    </source>
</reference>
<evidence type="ECO:0000256" key="2">
    <source>
        <dbReference type="ARBA" id="ARBA00022475"/>
    </source>
</evidence>
<name>A0ABQ6TQG8_9BACT</name>
<evidence type="ECO:0000256" key="4">
    <source>
        <dbReference type="ARBA" id="ARBA00022618"/>
    </source>
</evidence>
<comment type="caution">
    <text evidence="11">The sequence shown here is derived from an EMBL/GenBank/DDBJ whole genome shotgun (WGS) entry which is preliminary data.</text>
</comment>
<dbReference type="Proteomes" id="UP000798046">
    <property type="component" value="Unassembled WGS sequence"/>
</dbReference>
<dbReference type="InterPro" id="IPR005548">
    <property type="entry name" value="Cell_div_FtsQ/DivIB_C"/>
</dbReference>
<dbReference type="HAMAP" id="MF_00911">
    <property type="entry name" value="FtsQ_subfam"/>
    <property type="match status" value="1"/>
</dbReference>
<evidence type="ECO:0000256" key="8">
    <source>
        <dbReference type="ARBA" id="ARBA00023306"/>
    </source>
</evidence>
<dbReference type="InterPro" id="IPR045335">
    <property type="entry name" value="FtsQ_C_sf"/>
</dbReference>
<evidence type="ECO:0000256" key="1">
    <source>
        <dbReference type="ARBA" id="ARBA00004370"/>
    </source>
</evidence>
<organism evidence="11 12">
    <name type="scientific">Oryzomonas sagensis</name>
    <dbReference type="NCBI Taxonomy" id="2603857"/>
    <lineage>
        <taxon>Bacteria</taxon>
        <taxon>Pseudomonadati</taxon>
        <taxon>Thermodesulfobacteriota</taxon>
        <taxon>Desulfuromonadia</taxon>
        <taxon>Geobacterales</taxon>
        <taxon>Geobacteraceae</taxon>
        <taxon>Oryzomonas</taxon>
    </lineage>
</organism>
<dbReference type="PANTHER" id="PTHR35851">
    <property type="entry name" value="CELL DIVISION PROTEIN FTSQ"/>
    <property type="match status" value="1"/>
</dbReference>
<evidence type="ECO:0000256" key="7">
    <source>
        <dbReference type="ARBA" id="ARBA00023136"/>
    </source>
</evidence>